<sequence length="151" mass="16932">MVNYLIQLVDALGVADHEKRKEIASDMEKVATTSDGEEMEVLRNKLKDAISPYGRFEAASGLSDDPMKALEKAISAMLLKEERFFRSYAIVVVVHARNLISQKQINEINQTMRRLAGRYTNIVAKPIESPDIKGYDVRLLAIGLHEKGSVK</sequence>
<proteinExistence type="predicted"/>
<protein>
    <submittedName>
        <fullName evidence="2">Uncharacterized protein</fullName>
    </submittedName>
</protein>
<reference evidence="3 4" key="1">
    <citation type="submission" date="2019-03" db="EMBL/GenBank/DDBJ databases">
        <title>Metabolic potential of uncultured bacteria and archaea associated with petroleum seepage in deep-sea sediments.</title>
        <authorList>
            <person name="Dong X."/>
            <person name="Hubert C."/>
        </authorList>
    </citation>
    <scope>NUCLEOTIDE SEQUENCE [LARGE SCALE GENOMIC DNA]</scope>
    <source>
        <strain evidence="2">E29_bin36</strain>
        <strain evidence="1">E44_bin18</strain>
    </source>
</reference>
<evidence type="ECO:0000313" key="1">
    <source>
        <dbReference type="EMBL" id="TET43929.1"/>
    </source>
</evidence>
<accession>A0A523XS26</accession>
<evidence type="ECO:0000313" key="4">
    <source>
        <dbReference type="Proteomes" id="UP000315534"/>
    </source>
</evidence>
<dbReference type="AlphaFoldDB" id="A0A523XS26"/>
<evidence type="ECO:0000313" key="3">
    <source>
        <dbReference type="Proteomes" id="UP000315525"/>
    </source>
</evidence>
<comment type="caution">
    <text evidence="2">The sequence shown here is derived from an EMBL/GenBank/DDBJ whole genome shotgun (WGS) entry which is preliminary data.</text>
</comment>
<gene>
    <name evidence="2" type="ORF">E3J38_02770</name>
    <name evidence="1" type="ORF">E3J62_11995</name>
</gene>
<name>A0A523XS26_UNCT6</name>
<dbReference type="Proteomes" id="UP000315534">
    <property type="component" value="Unassembled WGS sequence"/>
</dbReference>
<dbReference type="Proteomes" id="UP000315525">
    <property type="component" value="Unassembled WGS sequence"/>
</dbReference>
<evidence type="ECO:0000313" key="2">
    <source>
        <dbReference type="EMBL" id="TET82094.1"/>
    </source>
</evidence>
<organism evidence="2 4">
    <name type="scientific">candidate division TA06 bacterium</name>
    <dbReference type="NCBI Taxonomy" id="2250710"/>
    <lineage>
        <taxon>Bacteria</taxon>
        <taxon>Bacteria division TA06</taxon>
    </lineage>
</organism>
<dbReference type="EMBL" id="SOJN01000143">
    <property type="protein sequence ID" value="TET43929.1"/>
    <property type="molecule type" value="Genomic_DNA"/>
</dbReference>
<dbReference type="EMBL" id="SOIP01000167">
    <property type="protein sequence ID" value="TET82094.1"/>
    <property type="molecule type" value="Genomic_DNA"/>
</dbReference>